<name>A0A2P2R1R5_RHIMU</name>
<organism evidence="1">
    <name type="scientific">Rhizophora mucronata</name>
    <name type="common">Asiatic mangrove</name>
    <dbReference type="NCBI Taxonomy" id="61149"/>
    <lineage>
        <taxon>Eukaryota</taxon>
        <taxon>Viridiplantae</taxon>
        <taxon>Streptophyta</taxon>
        <taxon>Embryophyta</taxon>
        <taxon>Tracheophyta</taxon>
        <taxon>Spermatophyta</taxon>
        <taxon>Magnoliopsida</taxon>
        <taxon>eudicotyledons</taxon>
        <taxon>Gunneridae</taxon>
        <taxon>Pentapetalae</taxon>
        <taxon>rosids</taxon>
        <taxon>fabids</taxon>
        <taxon>Malpighiales</taxon>
        <taxon>Rhizophoraceae</taxon>
        <taxon>Rhizophora</taxon>
    </lineage>
</organism>
<protein>
    <submittedName>
        <fullName evidence="1">Uncharacterized protein</fullName>
    </submittedName>
</protein>
<dbReference type="AlphaFoldDB" id="A0A2P2R1R5"/>
<reference evidence="1" key="1">
    <citation type="submission" date="2018-02" db="EMBL/GenBank/DDBJ databases">
        <title>Rhizophora mucronata_Transcriptome.</title>
        <authorList>
            <person name="Meera S.P."/>
            <person name="Sreeshan A."/>
            <person name="Augustine A."/>
        </authorList>
    </citation>
    <scope>NUCLEOTIDE SEQUENCE</scope>
    <source>
        <tissue evidence="1">Leaf</tissue>
    </source>
</reference>
<dbReference type="EMBL" id="GGEC01092653">
    <property type="protein sequence ID" value="MBX73137.1"/>
    <property type="molecule type" value="Transcribed_RNA"/>
</dbReference>
<proteinExistence type="predicted"/>
<sequence>MRKPPERLIDRCELRCIKCFCLDL</sequence>
<evidence type="ECO:0000313" key="1">
    <source>
        <dbReference type="EMBL" id="MBX73137.1"/>
    </source>
</evidence>
<accession>A0A2P2R1R5</accession>